<keyword evidence="6" id="KW-0521">NADP</keyword>
<protein>
    <submittedName>
        <fullName evidence="8">Lysine N6-hydroxylase</fullName>
    </submittedName>
</protein>
<evidence type="ECO:0000256" key="5">
    <source>
        <dbReference type="ARBA" id="ARBA00022827"/>
    </source>
</evidence>
<dbReference type="InterPro" id="IPR036188">
    <property type="entry name" value="FAD/NAD-bd_sf"/>
</dbReference>
<evidence type="ECO:0000256" key="6">
    <source>
        <dbReference type="ARBA" id="ARBA00022857"/>
    </source>
</evidence>
<dbReference type="Gene3D" id="3.50.50.60">
    <property type="entry name" value="FAD/NAD(P)-binding domain"/>
    <property type="match status" value="1"/>
</dbReference>
<evidence type="ECO:0000256" key="7">
    <source>
        <dbReference type="ARBA" id="ARBA00023002"/>
    </source>
</evidence>
<dbReference type="OrthoDB" id="7527071at2"/>
<dbReference type="PANTHER" id="PTHR42802">
    <property type="entry name" value="MONOOXYGENASE"/>
    <property type="match status" value="1"/>
</dbReference>
<evidence type="ECO:0000256" key="3">
    <source>
        <dbReference type="ARBA" id="ARBA00007588"/>
    </source>
</evidence>
<dbReference type="EMBL" id="RAPY01000001">
    <property type="protein sequence ID" value="RKE55384.1"/>
    <property type="molecule type" value="Genomic_DNA"/>
</dbReference>
<dbReference type="PANTHER" id="PTHR42802:SF1">
    <property type="entry name" value="L-ORNITHINE N(5)-MONOOXYGENASE"/>
    <property type="match status" value="1"/>
</dbReference>
<comment type="pathway">
    <text evidence="2">Siderophore biosynthesis.</text>
</comment>
<evidence type="ECO:0000313" key="9">
    <source>
        <dbReference type="Proteomes" id="UP000286246"/>
    </source>
</evidence>
<reference evidence="8 9" key="1">
    <citation type="submission" date="2018-09" db="EMBL/GenBank/DDBJ databases">
        <title>Genomic Encyclopedia of Type Strains, Phase III (KMG-III): the genomes of soil and plant-associated and newly described type strains.</title>
        <authorList>
            <person name="Whitman W."/>
        </authorList>
    </citation>
    <scope>NUCLEOTIDE SEQUENCE [LARGE SCALE GENOMIC DNA]</scope>
    <source>
        <strain evidence="8 9">CECT 7938</strain>
    </source>
</reference>
<evidence type="ECO:0000256" key="2">
    <source>
        <dbReference type="ARBA" id="ARBA00004924"/>
    </source>
</evidence>
<evidence type="ECO:0000256" key="4">
    <source>
        <dbReference type="ARBA" id="ARBA00022630"/>
    </source>
</evidence>
<evidence type="ECO:0000256" key="1">
    <source>
        <dbReference type="ARBA" id="ARBA00001974"/>
    </source>
</evidence>
<dbReference type="InterPro" id="IPR025700">
    <property type="entry name" value="Lys/Orn_oxygenase"/>
</dbReference>
<keyword evidence="4" id="KW-0285">Flavoprotein</keyword>
<proteinExistence type="inferred from homology"/>
<dbReference type="SUPFAM" id="SSF51905">
    <property type="entry name" value="FAD/NAD(P)-binding domain"/>
    <property type="match status" value="1"/>
</dbReference>
<organism evidence="8 9">
    <name type="scientific">Sphingobacterium detergens</name>
    <dbReference type="NCBI Taxonomy" id="1145106"/>
    <lineage>
        <taxon>Bacteria</taxon>
        <taxon>Pseudomonadati</taxon>
        <taxon>Bacteroidota</taxon>
        <taxon>Sphingobacteriia</taxon>
        <taxon>Sphingobacteriales</taxon>
        <taxon>Sphingobacteriaceae</taxon>
        <taxon>Sphingobacterium</taxon>
    </lineage>
</organism>
<dbReference type="AlphaFoldDB" id="A0A420BF94"/>
<dbReference type="Proteomes" id="UP000286246">
    <property type="component" value="Unassembled WGS sequence"/>
</dbReference>
<comment type="similarity">
    <text evidence="3">Belongs to the lysine N(6)-hydroxylase/L-ornithine N(5)-oxygenase family.</text>
</comment>
<dbReference type="Pfam" id="PF13434">
    <property type="entry name" value="Lys_Orn_oxgnase"/>
    <property type="match status" value="1"/>
</dbReference>
<evidence type="ECO:0000313" key="8">
    <source>
        <dbReference type="EMBL" id="RKE55384.1"/>
    </source>
</evidence>
<name>A0A420BF94_SPHD1</name>
<accession>A0A420BF94</accession>
<dbReference type="GO" id="GO:0016491">
    <property type="term" value="F:oxidoreductase activity"/>
    <property type="evidence" value="ECO:0007669"/>
    <property type="project" value="UniProtKB-KW"/>
</dbReference>
<dbReference type="RefSeq" id="WP_120257171.1">
    <property type="nucleotide sequence ID" value="NZ_RAPY01000001.1"/>
</dbReference>
<keyword evidence="7" id="KW-0560">Oxidoreductase</keyword>
<keyword evidence="9" id="KW-1185">Reference proteome</keyword>
<comment type="caution">
    <text evidence="8">The sequence shown here is derived from an EMBL/GenBank/DDBJ whole genome shotgun (WGS) entry which is preliminary data.</text>
</comment>
<sequence>MDNNTNYTYDFIGIGIGPFNLGLAALTQPIADCKAIFFDRTEQFNWHLGLMLDDATLQVPFMADLVTMADPSSPYSFLNYLKQSGRIYKFYIRENFFILRREYNQYCKWVAEQLEQCKFGHEVLDIVYLDPHYQVTVLNKSTQETKQYITRKIVLGTGTSPFMPAFIKNRNLANVIHTASYLYHKEQLLQQRSVSIVGSGQSAAEIVRDLLPYTRNGLQLNWVTRSDRFFPLENHARLTLEMTSPEYVDYFYSLPDQKRDQLLKEQSILYKGINYDLINEIFNTLYTMETADGHVNVKLIANSELQDLQTAVDGSYQLHFVQKEQEDSYVIPTDFVIMATGYKYQEPAFLRNIQARIARTSKGTFQVARNYAIDKHQQEIFVQNAELQTHGIATPDLGMGAYRNSYILREILGRSVYPVEQAIAFQSFGTTASSAALQKKDSRAVFADPQIEKA</sequence>
<keyword evidence="5" id="KW-0274">FAD</keyword>
<gene>
    <name evidence="8" type="ORF">DFQ12_0215</name>
</gene>
<comment type="cofactor">
    <cofactor evidence="1">
        <name>FAD</name>
        <dbReference type="ChEBI" id="CHEBI:57692"/>
    </cofactor>
</comment>